<dbReference type="Proteomes" id="UP000241462">
    <property type="component" value="Unassembled WGS sequence"/>
</dbReference>
<evidence type="ECO:0000313" key="2">
    <source>
        <dbReference type="EMBL" id="PSR76990.1"/>
    </source>
</evidence>
<feature type="compositionally biased region" description="Low complexity" evidence="1">
    <location>
        <begin position="37"/>
        <end position="53"/>
    </location>
</feature>
<reference evidence="2 3" key="1">
    <citation type="journal article" date="2018" name="Mycol. Prog.">
        <title>Coniella lustricola, a new species from submerged detritus.</title>
        <authorList>
            <person name="Raudabaugh D.B."/>
            <person name="Iturriaga T."/>
            <person name="Carver A."/>
            <person name="Mondo S."/>
            <person name="Pangilinan J."/>
            <person name="Lipzen A."/>
            <person name="He G."/>
            <person name="Amirebrahimi M."/>
            <person name="Grigoriev I.V."/>
            <person name="Miller A.N."/>
        </authorList>
    </citation>
    <scope>NUCLEOTIDE SEQUENCE [LARGE SCALE GENOMIC DNA]</scope>
    <source>
        <strain evidence="2 3">B22-T-1</strain>
    </source>
</reference>
<feature type="region of interest" description="Disordered" evidence="1">
    <location>
        <begin position="34"/>
        <end position="67"/>
    </location>
</feature>
<accession>A0A2T2ZUB2</accession>
<gene>
    <name evidence="2" type="ORF">BD289DRAFT_162130</name>
</gene>
<proteinExistence type="predicted"/>
<name>A0A2T2ZUB2_9PEZI</name>
<keyword evidence="3" id="KW-1185">Reference proteome</keyword>
<organism evidence="2 3">
    <name type="scientific">Coniella lustricola</name>
    <dbReference type="NCBI Taxonomy" id="2025994"/>
    <lineage>
        <taxon>Eukaryota</taxon>
        <taxon>Fungi</taxon>
        <taxon>Dikarya</taxon>
        <taxon>Ascomycota</taxon>
        <taxon>Pezizomycotina</taxon>
        <taxon>Sordariomycetes</taxon>
        <taxon>Sordariomycetidae</taxon>
        <taxon>Diaporthales</taxon>
        <taxon>Schizoparmaceae</taxon>
        <taxon>Coniella</taxon>
    </lineage>
</organism>
<dbReference type="AlphaFoldDB" id="A0A2T2ZUB2"/>
<protein>
    <submittedName>
        <fullName evidence="2">Uncharacterized protein</fullName>
    </submittedName>
</protein>
<dbReference type="InParanoid" id="A0A2T2ZUB2"/>
<evidence type="ECO:0000313" key="3">
    <source>
        <dbReference type="Proteomes" id="UP000241462"/>
    </source>
</evidence>
<sequence length="193" mass="21230">MFGSYTAPIPNKRNVVFYSHLTAFQRISQPLHPELGPNFNTTTTTTSQFTPSQYRHISHSPHPPGPSNRASRFVVPCSWRCCQPCSSNLVDSLGRTQPAGLDSKNITPCNDSVPPIFTKYTLNSSGPLPCVAATITSMACTRPRPRPRPQPQSHETVHKIHAVLVWCGGVWCGGVWCGGVWCGVVWFGLEWAI</sequence>
<evidence type="ECO:0000256" key="1">
    <source>
        <dbReference type="SAM" id="MobiDB-lite"/>
    </source>
</evidence>
<dbReference type="EMBL" id="KZ678680">
    <property type="protein sequence ID" value="PSR76990.1"/>
    <property type="molecule type" value="Genomic_DNA"/>
</dbReference>